<feature type="binding site" evidence="2">
    <location>
        <position position="67"/>
    </location>
    <ligand>
        <name>Mg(2+)</name>
        <dbReference type="ChEBI" id="CHEBI:18420"/>
    </ligand>
</feature>
<evidence type="ECO:0000256" key="2">
    <source>
        <dbReference type="PIRSR" id="PIRSR603564-2"/>
    </source>
</evidence>
<keyword evidence="2" id="KW-0479">Metal-binding</keyword>
<dbReference type="GO" id="GO:0019177">
    <property type="term" value="F:dihydroneopterin triphosphate pyrophosphohydrolase activity"/>
    <property type="evidence" value="ECO:0007669"/>
    <property type="project" value="InterPro"/>
</dbReference>
<dbReference type="InterPro" id="IPR000086">
    <property type="entry name" value="NUDIX_hydrolase_dom"/>
</dbReference>
<dbReference type="RefSeq" id="WP_091907099.1">
    <property type="nucleotide sequence ID" value="NZ_FNLO01000004.1"/>
</dbReference>
<feature type="domain" description="Nudix hydrolase" evidence="3">
    <location>
        <begin position="17"/>
        <end position="162"/>
    </location>
</feature>
<comment type="cofactor">
    <cofactor evidence="2">
        <name>Mg(2+)</name>
        <dbReference type="ChEBI" id="CHEBI:18420"/>
    </cofactor>
    <text evidence="2">Binds 1 Mg(2+) ion per subunit.</text>
</comment>
<evidence type="ECO:0000259" key="3">
    <source>
        <dbReference type="PROSITE" id="PS51462"/>
    </source>
</evidence>
<dbReference type="Gene3D" id="3.90.79.10">
    <property type="entry name" value="Nucleoside Triphosphate Pyrophosphohydrolase"/>
    <property type="match status" value="1"/>
</dbReference>
<evidence type="ECO:0000256" key="1">
    <source>
        <dbReference type="PIRSR" id="PIRSR603564-1"/>
    </source>
</evidence>
<dbReference type="CDD" id="cd04664">
    <property type="entry name" value="NUDIX_DHNTPase_like"/>
    <property type="match status" value="1"/>
</dbReference>
<dbReference type="OrthoDB" id="7066556at2"/>
<feature type="binding site" evidence="1">
    <location>
        <position position="18"/>
    </location>
    <ligand>
        <name>substrate</name>
    </ligand>
</feature>
<dbReference type="GO" id="GO:0046872">
    <property type="term" value="F:metal ion binding"/>
    <property type="evidence" value="ECO:0007669"/>
    <property type="project" value="UniProtKB-KW"/>
</dbReference>
<keyword evidence="5" id="KW-1185">Reference proteome</keyword>
<keyword evidence="2" id="KW-0460">Magnesium</keyword>
<dbReference type="InterPro" id="IPR003564">
    <property type="entry name" value="DHNTPase"/>
</dbReference>
<dbReference type="Pfam" id="PF00293">
    <property type="entry name" value="NUDIX"/>
    <property type="match status" value="1"/>
</dbReference>
<feature type="binding site" evidence="2">
    <location>
        <position position="133"/>
    </location>
    <ligand>
        <name>Mg(2+)</name>
        <dbReference type="ChEBI" id="CHEBI:18420"/>
    </ligand>
</feature>
<dbReference type="EMBL" id="FNLO01000004">
    <property type="protein sequence ID" value="SDV48163.1"/>
    <property type="molecule type" value="Genomic_DNA"/>
</dbReference>
<dbReference type="PRINTS" id="PR01404">
    <property type="entry name" value="NPPPHYDRLASE"/>
</dbReference>
<dbReference type="NCBIfam" id="NF006961">
    <property type="entry name" value="PRK09438.1"/>
    <property type="match status" value="1"/>
</dbReference>
<dbReference type="GO" id="GO:0008828">
    <property type="term" value="F:dATP diphosphatase activity"/>
    <property type="evidence" value="ECO:0007669"/>
    <property type="project" value="InterPro"/>
</dbReference>
<proteinExistence type="predicted"/>
<dbReference type="PANTHER" id="PTHR43736:SF1">
    <property type="entry name" value="DIHYDRONEOPTERIN TRIPHOSPHATE DIPHOSPHATASE"/>
    <property type="match status" value="1"/>
</dbReference>
<gene>
    <name evidence="4" type="ORF">SAMN05216551_104213</name>
</gene>
<dbReference type="Proteomes" id="UP000243719">
    <property type="component" value="Unassembled WGS sequence"/>
</dbReference>
<reference evidence="5" key="1">
    <citation type="submission" date="2016-09" db="EMBL/GenBank/DDBJ databases">
        <authorList>
            <person name="Varghese N."/>
            <person name="Submissions S."/>
        </authorList>
    </citation>
    <scope>NUCLEOTIDE SEQUENCE [LARGE SCALE GENOMIC DNA]</scope>
    <source>
        <strain evidence="5">JS23</strain>
    </source>
</reference>
<dbReference type="GO" id="GO:0046656">
    <property type="term" value="P:folic acid biosynthetic process"/>
    <property type="evidence" value="ECO:0007669"/>
    <property type="project" value="InterPro"/>
</dbReference>
<dbReference type="AlphaFoldDB" id="A0A1H2PPE5"/>
<dbReference type="STRING" id="1770053.SAMN05216551_104213"/>
<dbReference type="PANTHER" id="PTHR43736">
    <property type="entry name" value="ADP-RIBOSE PYROPHOSPHATASE"/>
    <property type="match status" value="1"/>
</dbReference>
<feature type="binding site" evidence="1">
    <location>
        <position position="50"/>
    </location>
    <ligand>
        <name>substrate</name>
    </ligand>
</feature>
<accession>A0A1H2PPE5</accession>
<dbReference type="SUPFAM" id="SSF55811">
    <property type="entry name" value="Nudix"/>
    <property type="match status" value="1"/>
</dbReference>
<name>A0A1H2PPE5_9BURK</name>
<feature type="binding site" evidence="2">
    <location>
        <position position="71"/>
    </location>
    <ligand>
        <name>Mg(2+)</name>
        <dbReference type="ChEBI" id="CHEBI:18420"/>
    </ligand>
</feature>
<feature type="binding site" evidence="1">
    <location>
        <position position="151"/>
    </location>
    <ligand>
        <name>substrate</name>
    </ligand>
</feature>
<dbReference type="InterPro" id="IPR015797">
    <property type="entry name" value="NUDIX_hydrolase-like_dom_sf"/>
</dbReference>
<evidence type="ECO:0000313" key="5">
    <source>
        <dbReference type="Proteomes" id="UP000243719"/>
    </source>
</evidence>
<feature type="binding site" evidence="1">
    <location>
        <position position="39"/>
    </location>
    <ligand>
        <name>substrate</name>
    </ligand>
</feature>
<organism evidence="4 5">
    <name type="scientific">Chitinasiproducens palmae</name>
    <dbReference type="NCBI Taxonomy" id="1770053"/>
    <lineage>
        <taxon>Bacteria</taxon>
        <taxon>Pseudomonadati</taxon>
        <taxon>Pseudomonadota</taxon>
        <taxon>Betaproteobacteria</taxon>
        <taxon>Burkholderiales</taxon>
        <taxon>Burkholderiaceae</taxon>
        <taxon>Chitinasiproducens</taxon>
    </lineage>
</organism>
<dbReference type="PROSITE" id="PS51462">
    <property type="entry name" value="NUDIX"/>
    <property type="match status" value="1"/>
</dbReference>
<protein>
    <submittedName>
        <fullName evidence="4">Dihydroneopterin triphosphate pyrophosphatase</fullName>
    </submittedName>
</protein>
<evidence type="ECO:0000313" key="4">
    <source>
        <dbReference type="EMBL" id="SDV48163.1"/>
    </source>
</evidence>
<sequence>MTRAPVLAPEARPARAPKIPESVLVVIHSPDLEVLLIERADCAGFWQSVTGSKDRLDEPLRAVASREVGEETGIVVGGPRVPAAALRDMAHAIEYDIYPQWRHRYASGVVRNTEHWFALEVPRDVEIVLAPREHVAFRWLPWQEAVRQCFSPSNGDAIRRLVRDRNG</sequence>